<feature type="region of interest" description="Disordered" evidence="1">
    <location>
        <begin position="1"/>
        <end position="62"/>
    </location>
</feature>
<evidence type="ECO:0000256" key="1">
    <source>
        <dbReference type="SAM" id="MobiDB-lite"/>
    </source>
</evidence>
<keyword evidence="3" id="KW-1185">Reference proteome</keyword>
<evidence type="ECO:0000313" key="2">
    <source>
        <dbReference type="EMBL" id="BBZ31143.1"/>
    </source>
</evidence>
<organism evidence="2 3">
    <name type="scientific">Mycolicibacterium madagascariense</name>
    <dbReference type="NCBI Taxonomy" id="212765"/>
    <lineage>
        <taxon>Bacteria</taxon>
        <taxon>Bacillati</taxon>
        <taxon>Actinomycetota</taxon>
        <taxon>Actinomycetes</taxon>
        <taxon>Mycobacteriales</taxon>
        <taxon>Mycobacteriaceae</taxon>
        <taxon>Mycolicibacterium</taxon>
    </lineage>
</organism>
<accession>A0A7I7XPV8</accession>
<feature type="compositionally biased region" description="Basic and acidic residues" evidence="1">
    <location>
        <begin position="15"/>
        <end position="47"/>
    </location>
</feature>
<evidence type="ECO:0000313" key="3">
    <source>
        <dbReference type="Proteomes" id="UP000466517"/>
    </source>
</evidence>
<dbReference type="AlphaFoldDB" id="A0A7I7XPV8"/>
<feature type="compositionally biased region" description="Polar residues" evidence="1">
    <location>
        <begin position="51"/>
        <end position="60"/>
    </location>
</feature>
<gene>
    <name evidence="2" type="ORF">MMAD_54380</name>
</gene>
<proteinExistence type="predicted"/>
<sequence length="152" mass="17343">MTRRITHGPLLRSPADYRHRNTEQLDDLAEKLRPPQERLDQGDRDVGPRQPQGNARQSRATADVCDALPRVQQFGHRGAIQNVPFPESIDFPWTNESTLDAGAGQHGRILLCQLEAFPEHCRSGRRRRRRFTMFHVKHPPTPTPPATRTTSL</sequence>
<dbReference type="Proteomes" id="UP000466517">
    <property type="component" value="Chromosome"/>
</dbReference>
<reference evidence="2 3" key="1">
    <citation type="journal article" date="2019" name="Emerg. Microbes Infect.">
        <title>Comprehensive subspecies identification of 175 nontuberculous mycobacteria species based on 7547 genomic profiles.</title>
        <authorList>
            <person name="Matsumoto Y."/>
            <person name="Kinjo T."/>
            <person name="Motooka D."/>
            <person name="Nabeya D."/>
            <person name="Jung N."/>
            <person name="Uechi K."/>
            <person name="Horii T."/>
            <person name="Iida T."/>
            <person name="Fujita J."/>
            <person name="Nakamura S."/>
        </authorList>
    </citation>
    <scope>NUCLEOTIDE SEQUENCE [LARGE SCALE GENOMIC DNA]</scope>
    <source>
        <strain evidence="2 3">JCM 13574</strain>
    </source>
</reference>
<dbReference type="KEGG" id="mmag:MMAD_54380"/>
<name>A0A7I7XPV8_9MYCO</name>
<dbReference type="EMBL" id="AP022610">
    <property type="protein sequence ID" value="BBZ31143.1"/>
    <property type="molecule type" value="Genomic_DNA"/>
</dbReference>
<protein>
    <submittedName>
        <fullName evidence="2">Uncharacterized protein</fullName>
    </submittedName>
</protein>